<organism evidence="2 3">
    <name type="scientific">Armadillidium nasatum</name>
    <dbReference type="NCBI Taxonomy" id="96803"/>
    <lineage>
        <taxon>Eukaryota</taxon>
        <taxon>Metazoa</taxon>
        <taxon>Ecdysozoa</taxon>
        <taxon>Arthropoda</taxon>
        <taxon>Crustacea</taxon>
        <taxon>Multicrustacea</taxon>
        <taxon>Malacostraca</taxon>
        <taxon>Eumalacostraca</taxon>
        <taxon>Peracarida</taxon>
        <taxon>Isopoda</taxon>
        <taxon>Oniscidea</taxon>
        <taxon>Crinocheta</taxon>
        <taxon>Armadillidiidae</taxon>
        <taxon>Armadillidium</taxon>
    </lineage>
</organism>
<feature type="compositionally biased region" description="Polar residues" evidence="1">
    <location>
        <begin position="144"/>
        <end position="155"/>
    </location>
</feature>
<feature type="compositionally biased region" description="Basic and acidic residues" evidence="1">
    <location>
        <begin position="60"/>
        <end position="76"/>
    </location>
</feature>
<dbReference type="OrthoDB" id="296522at2759"/>
<feature type="region of interest" description="Disordered" evidence="1">
    <location>
        <begin position="49"/>
        <end position="169"/>
    </location>
</feature>
<keyword evidence="3" id="KW-1185">Reference proteome</keyword>
<sequence>MKEFVEAECLVPVAEGAHIELRPLKDNEGKRTAGGVDMASMDSTDTFASCNTHPFNSEADLTREDDVTRASGDKDPNLYVNPLVDDSSQHHSHIHHTTASNNNHNNHAAQHAPRTPTPRSSPRHRPKPQAYTTDSFDDTRSTDNLLGSSRTSLQESPLPKHRRARFQENLSTPSLKVAIIQI</sequence>
<feature type="compositionally biased region" description="Low complexity" evidence="1">
    <location>
        <begin position="97"/>
        <end position="120"/>
    </location>
</feature>
<evidence type="ECO:0000313" key="3">
    <source>
        <dbReference type="Proteomes" id="UP000326759"/>
    </source>
</evidence>
<evidence type="ECO:0000313" key="2">
    <source>
        <dbReference type="EMBL" id="KAB7502354.1"/>
    </source>
</evidence>
<proteinExistence type="predicted"/>
<name>A0A5N5T6S9_9CRUS</name>
<accession>A0A5N5T6S9</accession>
<protein>
    <submittedName>
        <fullName evidence="2">Uncharacterized protein</fullName>
    </submittedName>
</protein>
<comment type="caution">
    <text evidence="2">The sequence shown here is derived from an EMBL/GenBank/DDBJ whole genome shotgun (WGS) entry which is preliminary data.</text>
</comment>
<dbReference type="EMBL" id="SEYY01007775">
    <property type="protein sequence ID" value="KAB7502354.1"/>
    <property type="molecule type" value="Genomic_DNA"/>
</dbReference>
<evidence type="ECO:0000256" key="1">
    <source>
        <dbReference type="SAM" id="MobiDB-lite"/>
    </source>
</evidence>
<gene>
    <name evidence="2" type="ORF">Anas_04005</name>
</gene>
<dbReference type="Proteomes" id="UP000326759">
    <property type="component" value="Unassembled WGS sequence"/>
</dbReference>
<reference evidence="2 3" key="1">
    <citation type="journal article" date="2019" name="PLoS Biol.">
        <title>Sex chromosomes control vertical transmission of feminizing Wolbachia symbionts in an isopod.</title>
        <authorList>
            <person name="Becking T."/>
            <person name="Chebbi M.A."/>
            <person name="Giraud I."/>
            <person name="Moumen B."/>
            <person name="Laverre T."/>
            <person name="Caubet Y."/>
            <person name="Peccoud J."/>
            <person name="Gilbert C."/>
            <person name="Cordaux R."/>
        </authorList>
    </citation>
    <scope>NUCLEOTIDE SEQUENCE [LARGE SCALE GENOMIC DNA]</scope>
    <source>
        <strain evidence="2">ANa2</strain>
        <tissue evidence="2">Whole body excluding digestive tract and cuticle</tissue>
    </source>
</reference>
<dbReference type="AlphaFoldDB" id="A0A5N5T6S9"/>